<dbReference type="EMBL" id="JBHSLD010000027">
    <property type="protein sequence ID" value="MFC5382457.1"/>
    <property type="molecule type" value="Genomic_DNA"/>
</dbReference>
<dbReference type="InterPro" id="IPR023393">
    <property type="entry name" value="START-like_dom_sf"/>
</dbReference>
<dbReference type="Proteomes" id="UP001596122">
    <property type="component" value="Unassembled WGS sequence"/>
</dbReference>
<reference evidence="2" key="1">
    <citation type="journal article" date="2019" name="Int. J. Syst. Evol. Microbiol.">
        <title>The Global Catalogue of Microorganisms (GCM) 10K type strain sequencing project: providing services to taxonomists for standard genome sequencing and annotation.</title>
        <authorList>
            <consortium name="The Broad Institute Genomics Platform"/>
            <consortium name="The Broad Institute Genome Sequencing Center for Infectious Disease"/>
            <person name="Wu L."/>
            <person name="Ma J."/>
        </authorList>
    </citation>
    <scope>NUCLEOTIDE SEQUENCE [LARGE SCALE GENOMIC DNA]</scope>
    <source>
        <strain evidence="2">CCUG 43114</strain>
    </source>
</reference>
<accession>A0ABW0GRZ8</accession>
<comment type="caution">
    <text evidence="1">The sequence shown here is derived from an EMBL/GenBank/DDBJ whole genome shotgun (WGS) entry which is preliminary data.</text>
</comment>
<name>A0ABW0GRZ8_9MICO</name>
<proteinExistence type="predicted"/>
<protein>
    <submittedName>
        <fullName evidence="1">SRPBCC family protein</fullName>
    </submittedName>
</protein>
<gene>
    <name evidence="1" type="ORF">ACFPJ6_16955</name>
</gene>
<organism evidence="1 2">
    <name type="scientific">Aquipuribacter nitratireducens</name>
    <dbReference type="NCBI Taxonomy" id="650104"/>
    <lineage>
        <taxon>Bacteria</taxon>
        <taxon>Bacillati</taxon>
        <taxon>Actinomycetota</taxon>
        <taxon>Actinomycetes</taxon>
        <taxon>Micrococcales</taxon>
        <taxon>Intrasporangiaceae</taxon>
        <taxon>Aquipuribacter</taxon>
    </lineage>
</organism>
<dbReference type="Gene3D" id="3.30.530.20">
    <property type="match status" value="1"/>
</dbReference>
<evidence type="ECO:0000313" key="2">
    <source>
        <dbReference type="Proteomes" id="UP001596122"/>
    </source>
</evidence>
<keyword evidence="2" id="KW-1185">Reference proteome</keyword>
<dbReference type="RefSeq" id="WP_340268614.1">
    <property type="nucleotide sequence ID" value="NZ_JBBEOG010000003.1"/>
</dbReference>
<evidence type="ECO:0000313" key="1">
    <source>
        <dbReference type="EMBL" id="MFC5382457.1"/>
    </source>
</evidence>
<sequence length="137" mass="14824">MTGPESRHLAQHVGRAPDVVHRFVRDPRNLPRWAAGLAGAVEAADDGWWRCESPMGPVRVRFAPDNDLGVLDHTVVLPDGTATLNPLRVLPHGDGAEVVFTLRRAPGQDDEASRADEAAVRADLARLARLLEADEVG</sequence>
<dbReference type="SUPFAM" id="SSF55961">
    <property type="entry name" value="Bet v1-like"/>
    <property type="match status" value="1"/>
</dbReference>